<evidence type="ECO:0000256" key="8">
    <source>
        <dbReference type="HAMAP-Rule" id="MF_00316"/>
    </source>
</evidence>
<keyword evidence="1 8" id="KW-0963">Cytoplasm</keyword>
<keyword evidence="2 8" id="KW-0808">Transferase</keyword>
<dbReference type="Pfam" id="PF12804">
    <property type="entry name" value="NTP_transf_3"/>
    <property type="match status" value="1"/>
</dbReference>
<feature type="domain" description="MobA-like NTP transferase" evidence="9">
    <location>
        <begin position="7"/>
        <end position="161"/>
    </location>
</feature>
<sequence length="206" mass="22441">MMIDTDGLILCGGEGKRMGGIDKGLLPFLGRPLVAHVLALASSWPLGHLMISANRNRARYALFDLPVLADVRSGFCGPMAGIEAGLLASQAEALLILPCDVPYLPADLFYRLYEALAGGAEVAYISDPFHDYPNLCLIRRSQLTEISRRLDEGRRSLWRWQTDIGAVAVRIEQQLPNLNTPQALAAAEAERGDARELQYAAAAPLQ</sequence>
<dbReference type="SUPFAM" id="SSF53448">
    <property type="entry name" value="Nucleotide-diphospho-sugar transferases"/>
    <property type="match status" value="1"/>
</dbReference>
<comment type="caution">
    <text evidence="8">Lacks conserved residue(s) required for the propagation of feature annotation.</text>
</comment>
<evidence type="ECO:0000313" key="10">
    <source>
        <dbReference type="EMBL" id="MFC4159056.1"/>
    </source>
</evidence>
<evidence type="ECO:0000256" key="4">
    <source>
        <dbReference type="ARBA" id="ARBA00022741"/>
    </source>
</evidence>
<evidence type="ECO:0000256" key="2">
    <source>
        <dbReference type="ARBA" id="ARBA00022679"/>
    </source>
</evidence>
<comment type="domain">
    <text evidence="8">The N-terminal domain determines nucleotide recognition and specific binding, while the C-terminal domain determines the specific binding to the target protein.</text>
</comment>
<evidence type="ECO:0000256" key="1">
    <source>
        <dbReference type="ARBA" id="ARBA00022490"/>
    </source>
</evidence>
<comment type="catalytic activity">
    <reaction evidence="8">
        <text>Mo-molybdopterin + GTP + H(+) = Mo-molybdopterin guanine dinucleotide + diphosphate</text>
        <dbReference type="Rhea" id="RHEA:34243"/>
        <dbReference type="ChEBI" id="CHEBI:15378"/>
        <dbReference type="ChEBI" id="CHEBI:33019"/>
        <dbReference type="ChEBI" id="CHEBI:37565"/>
        <dbReference type="ChEBI" id="CHEBI:71302"/>
        <dbReference type="ChEBI" id="CHEBI:71310"/>
        <dbReference type="EC" id="2.7.7.77"/>
    </reaction>
</comment>
<organism evidence="10 11">
    <name type="scientific">Chitinimonas lacunae</name>
    <dbReference type="NCBI Taxonomy" id="1963018"/>
    <lineage>
        <taxon>Bacteria</taxon>
        <taxon>Pseudomonadati</taxon>
        <taxon>Pseudomonadota</taxon>
        <taxon>Betaproteobacteria</taxon>
        <taxon>Neisseriales</taxon>
        <taxon>Chitinibacteraceae</taxon>
        <taxon>Chitinimonas</taxon>
    </lineage>
</organism>
<keyword evidence="3 8" id="KW-0479">Metal-binding</keyword>
<dbReference type="PANTHER" id="PTHR19136:SF81">
    <property type="entry name" value="MOLYBDENUM COFACTOR GUANYLYLTRANSFERASE"/>
    <property type="match status" value="1"/>
</dbReference>
<dbReference type="Proteomes" id="UP001595791">
    <property type="component" value="Unassembled WGS sequence"/>
</dbReference>
<feature type="binding site" evidence="8">
    <location>
        <position position="70"/>
    </location>
    <ligand>
        <name>GTP</name>
        <dbReference type="ChEBI" id="CHEBI:37565"/>
    </ligand>
</feature>
<keyword evidence="6 8" id="KW-0342">GTP-binding</keyword>
<comment type="function">
    <text evidence="8">Transfers a GMP moiety from GTP to Mo-molybdopterin (Mo-MPT) cofactor (Moco or molybdenum cofactor) to form Mo-molybdopterin guanine dinucleotide (Mo-MGD) cofactor.</text>
</comment>
<gene>
    <name evidence="8 10" type="primary">mobA</name>
    <name evidence="10" type="ORF">ACFOW7_06765</name>
</gene>
<feature type="binding site" evidence="8">
    <location>
        <position position="23"/>
    </location>
    <ligand>
        <name>GTP</name>
        <dbReference type="ChEBI" id="CHEBI:37565"/>
    </ligand>
</feature>
<accession>A0ABV8MPQ0</accession>
<protein>
    <recommendedName>
        <fullName evidence="8">Molybdenum cofactor guanylyltransferase</fullName>
        <shortName evidence="8">MoCo guanylyltransferase</shortName>
        <ecNumber evidence="8">2.7.7.77</ecNumber>
    </recommendedName>
    <alternativeName>
        <fullName evidence="8">GTP:molybdopterin guanylyltransferase</fullName>
    </alternativeName>
    <alternativeName>
        <fullName evidence="8">Mo-MPT guanylyltransferase</fullName>
    </alternativeName>
    <alternativeName>
        <fullName evidence="8">Molybdopterin guanylyltransferase</fullName>
    </alternativeName>
    <alternativeName>
        <fullName evidence="8">Molybdopterin-guanine dinucleotide synthase</fullName>
        <shortName evidence="8">MGD synthase</shortName>
    </alternativeName>
</protein>
<keyword evidence="11" id="KW-1185">Reference proteome</keyword>
<proteinExistence type="inferred from homology"/>
<comment type="similarity">
    <text evidence="8">Belongs to the MobA family.</text>
</comment>
<dbReference type="Gene3D" id="3.90.550.10">
    <property type="entry name" value="Spore Coat Polysaccharide Biosynthesis Protein SpsA, Chain A"/>
    <property type="match status" value="1"/>
</dbReference>
<dbReference type="InterPro" id="IPR025877">
    <property type="entry name" value="MobA-like_NTP_Trfase"/>
</dbReference>
<dbReference type="NCBIfam" id="TIGR02665">
    <property type="entry name" value="molyb_mobA"/>
    <property type="match status" value="1"/>
</dbReference>
<feature type="binding site" evidence="8">
    <location>
        <position position="100"/>
    </location>
    <ligand>
        <name>Mg(2+)</name>
        <dbReference type="ChEBI" id="CHEBI:18420"/>
    </ligand>
</feature>
<keyword evidence="7 8" id="KW-0501">Molybdenum cofactor biosynthesis</keyword>
<comment type="subunit">
    <text evidence="8">Monomer.</text>
</comment>
<comment type="subcellular location">
    <subcellularLocation>
        <location evidence="8">Cytoplasm</location>
    </subcellularLocation>
</comment>
<evidence type="ECO:0000256" key="5">
    <source>
        <dbReference type="ARBA" id="ARBA00022842"/>
    </source>
</evidence>
<evidence type="ECO:0000256" key="3">
    <source>
        <dbReference type="ARBA" id="ARBA00022723"/>
    </source>
</evidence>
<dbReference type="RefSeq" id="WP_378162394.1">
    <property type="nucleotide sequence ID" value="NZ_JBHSBU010000001.1"/>
</dbReference>
<dbReference type="PANTHER" id="PTHR19136">
    <property type="entry name" value="MOLYBDENUM COFACTOR GUANYLYLTRANSFERASE"/>
    <property type="match status" value="1"/>
</dbReference>
<feature type="binding site" evidence="8">
    <location>
        <begin position="10"/>
        <end position="12"/>
    </location>
    <ligand>
        <name>GTP</name>
        <dbReference type="ChEBI" id="CHEBI:37565"/>
    </ligand>
</feature>
<dbReference type="InterPro" id="IPR013482">
    <property type="entry name" value="Molybde_CF_guanTrfase"/>
</dbReference>
<reference evidence="11" key="1">
    <citation type="journal article" date="2019" name="Int. J. Syst. Evol. Microbiol.">
        <title>The Global Catalogue of Microorganisms (GCM) 10K type strain sequencing project: providing services to taxonomists for standard genome sequencing and annotation.</title>
        <authorList>
            <consortium name="The Broad Institute Genomics Platform"/>
            <consortium name="The Broad Institute Genome Sequencing Center for Infectious Disease"/>
            <person name="Wu L."/>
            <person name="Ma J."/>
        </authorList>
    </citation>
    <scope>NUCLEOTIDE SEQUENCE [LARGE SCALE GENOMIC DNA]</scope>
    <source>
        <strain evidence="11">LMG 29894</strain>
    </source>
</reference>
<keyword evidence="4 8" id="KW-0547">Nucleotide-binding</keyword>
<dbReference type="EC" id="2.7.7.77" evidence="8"/>
<dbReference type="HAMAP" id="MF_00316">
    <property type="entry name" value="MobA"/>
    <property type="match status" value="1"/>
</dbReference>
<feature type="binding site" evidence="8">
    <location>
        <position position="100"/>
    </location>
    <ligand>
        <name>GTP</name>
        <dbReference type="ChEBI" id="CHEBI:37565"/>
    </ligand>
</feature>
<name>A0ABV8MPQ0_9NEIS</name>
<evidence type="ECO:0000259" key="9">
    <source>
        <dbReference type="Pfam" id="PF12804"/>
    </source>
</evidence>
<evidence type="ECO:0000256" key="6">
    <source>
        <dbReference type="ARBA" id="ARBA00023134"/>
    </source>
</evidence>
<dbReference type="GO" id="GO:0061603">
    <property type="term" value="F:molybdenum cofactor guanylyltransferase activity"/>
    <property type="evidence" value="ECO:0007669"/>
    <property type="project" value="UniProtKB-EC"/>
</dbReference>
<dbReference type="InterPro" id="IPR029044">
    <property type="entry name" value="Nucleotide-diphossugar_trans"/>
</dbReference>
<keyword evidence="10" id="KW-0548">Nucleotidyltransferase</keyword>
<evidence type="ECO:0000313" key="11">
    <source>
        <dbReference type="Proteomes" id="UP001595791"/>
    </source>
</evidence>
<dbReference type="EMBL" id="JBHSBU010000001">
    <property type="protein sequence ID" value="MFC4159056.1"/>
    <property type="molecule type" value="Genomic_DNA"/>
</dbReference>
<comment type="cofactor">
    <cofactor evidence="8">
        <name>Mg(2+)</name>
        <dbReference type="ChEBI" id="CHEBI:18420"/>
    </cofactor>
</comment>
<evidence type="ECO:0000256" key="7">
    <source>
        <dbReference type="ARBA" id="ARBA00023150"/>
    </source>
</evidence>
<dbReference type="CDD" id="cd02503">
    <property type="entry name" value="MobA"/>
    <property type="match status" value="1"/>
</dbReference>
<keyword evidence="5 8" id="KW-0460">Magnesium</keyword>
<comment type="caution">
    <text evidence="10">The sequence shown here is derived from an EMBL/GenBank/DDBJ whole genome shotgun (WGS) entry which is preliminary data.</text>
</comment>